<accession>A0A2H0NBU1</accession>
<feature type="transmembrane region" description="Helical" evidence="1">
    <location>
        <begin position="28"/>
        <end position="46"/>
    </location>
</feature>
<sequence length="146" mass="17598">MNKFSKFLKTREGLLLVIRSRDKSHKPFFIFILLLTTFFLLFPMWQAGRLGVILWVILAIFLIFIFTTYLLEQHNYYLLTNQRIIYLQALNKKTYTMQGAVQLRNISQIKKKGRHDICLLINQKTYYLVNIEKRDIVYKKIKNYII</sequence>
<reference evidence="2 3" key="1">
    <citation type="submission" date="2017-09" db="EMBL/GenBank/DDBJ databases">
        <title>Depth-based differentiation of microbial function through sediment-hosted aquifers and enrichment of novel symbionts in the deep terrestrial subsurface.</title>
        <authorList>
            <person name="Probst A.J."/>
            <person name="Ladd B."/>
            <person name="Jarett J.K."/>
            <person name="Geller-Mcgrath D.E."/>
            <person name="Sieber C.M."/>
            <person name="Emerson J.B."/>
            <person name="Anantharaman K."/>
            <person name="Thomas B.C."/>
            <person name="Malmstrom R."/>
            <person name="Stieglmeier M."/>
            <person name="Klingl A."/>
            <person name="Woyke T."/>
            <person name="Ryan C.M."/>
            <person name="Banfield J.F."/>
        </authorList>
    </citation>
    <scope>NUCLEOTIDE SEQUENCE [LARGE SCALE GENOMIC DNA]</scope>
    <source>
        <strain evidence="2">CG11_big_fil_rev_8_21_14_0_20_36_20</strain>
    </source>
</reference>
<feature type="transmembrane region" description="Helical" evidence="1">
    <location>
        <begin position="52"/>
        <end position="71"/>
    </location>
</feature>
<gene>
    <name evidence="2" type="ORF">COV55_04360</name>
</gene>
<dbReference type="Proteomes" id="UP000230564">
    <property type="component" value="Unassembled WGS sequence"/>
</dbReference>
<keyword evidence="1" id="KW-0812">Transmembrane</keyword>
<organism evidence="2 3">
    <name type="scientific">Candidatus Komeilibacteria bacterium CG11_big_fil_rev_8_21_14_0_20_36_20</name>
    <dbReference type="NCBI Taxonomy" id="1974477"/>
    <lineage>
        <taxon>Bacteria</taxon>
        <taxon>Candidatus Komeiliibacteriota</taxon>
    </lineage>
</organism>
<evidence type="ECO:0000256" key="1">
    <source>
        <dbReference type="SAM" id="Phobius"/>
    </source>
</evidence>
<keyword evidence="1" id="KW-1133">Transmembrane helix</keyword>
<keyword evidence="1" id="KW-0472">Membrane</keyword>
<protein>
    <recommendedName>
        <fullName evidence="4">YokE-like PH domain-containing protein</fullName>
    </recommendedName>
</protein>
<dbReference type="EMBL" id="PCWQ01000014">
    <property type="protein sequence ID" value="PIR06334.1"/>
    <property type="molecule type" value="Genomic_DNA"/>
</dbReference>
<evidence type="ECO:0000313" key="2">
    <source>
        <dbReference type="EMBL" id="PIR06334.1"/>
    </source>
</evidence>
<comment type="caution">
    <text evidence="2">The sequence shown here is derived from an EMBL/GenBank/DDBJ whole genome shotgun (WGS) entry which is preliminary data.</text>
</comment>
<evidence type="ECO:0008006" key="4">
    <source>
        <dbReference type="Google" id="ProtNLM"/>
    </source>
</evidence>
<name>A0A2H0NBU1_9BACT</name>
<proteinExistence type="predicted"/>
<evidence type="ECO:0000313" key="3">
    <source>
        <dbReference type="Proteomes" id="UP000230564"/>
    </source>
</evidence>
<dbReference type="AlphaFoldDB" id="A0A2H0NBU1"/>